<dbReference type="InterPro" id="IPR032675">
    <property type="entry name" value="LRR_dom_sf"/>
</dbReference>
<feature type="domain" description="F-box" evidence="1">
    <location>
        <begin position="6"/>
        <end position="40"/>
    </location>
</feature>
<dbReference type="InterPro" id="IPR055302">
    <property type="entry name" value="F-box_dom-containing"/>
</dbReference>
<dbReference type="EMBL" id="JAUUTY010000003">
    <property type="protein sequence ID" value="KAK1670235.1"/>
    <property type="molecule type" value="Genomic_DNA"/>
</dbReference>
<dbReference type="SUPFAM" id="SSF81383">
    <property type="entry name" value="F-box domain"/>
    <property type="match status" value="1"/>
</dbReference>
<evidence type="ECO:0000259" key="1">
    <source>
        <dbReference type="PROSITE" id="PS50181"/>
    </source>
</evidence>
<dbReference type="AlphaFoldDB" id="A0AAD8T6E3"/>
<dbReference type="PANTHER" id="PTHR32141">
    <property type="match status" value="1"/>
</dbReference>
<comment type="caution">
    <text evidence="2">The sequence shown here is derived from an EMBL/GenBank/DDBJ whole genome shotgun (WGS) entry which is preliminary data.</text>
</comment>
<dbReference type="InterPro" id="IPR036047">
    <property type="entry name" value="F-box-like_dom_sf"/>
</dbReference>
<evidence type="ECO:0000313" key="2">
    <source>
        <dbReference type="EMBL" id="KAK1670235.1"/>
    </source>
</evidence>
<dbReference type="Proteomes" id="UP001231189">
    <property type="component" value="Unassembled WGS sequence"/>
</dbReference>
<name>A0AAD8T6E3_LOLMU</name>
<sequence length="524" mass="59186">MVARGVDRLSELPDDLLRRVLHFAPLREAASTTALSRRWRAPLWRSSGALNLETGKLRTCYDNPRFFTQRDCFVAAAEAALDATDVPVRRLTLRLDSDLHQRMGDIDTWYRDRAHDKVVSRYTGLVDVALSHGAARRGVEELRIVANPKSDYLYTRDHTGLFTVTLHSLQLETIRVLDLTHCKGLLGTHLALPRLSSLRLSHCSQHLRSLQQAIDAAPALAAIRLETVLIDATDKETKHGTTRHLRCPAATVLVLDSCKWEEESQSYNYETTVPVQAVEIHAPRLRRFRYKGQLRSFSFSAQPPELEQVDLDFSGRGNNGNSKDPERDLATFWRFGRSFTSTRELRLRVNHLEDIAILSEARRAELLPAFRCLERLEVQGVDSTKGKAAAMAILNMLRCCPMLAALRINLTAEKKADSSNKKGAPDTRPPQKEIQIASLAQCHLFQCLQSSLVRVALQFQLEKSNCLGVKLIKFFAENAIVLEEMYIDGGDENLCKHMNPKTEKWNSKRRKSGATSFVVLPLER</sequence>
<dbReference type="PANTHER" id="PTHR32141:SF26">
    <property type="entry name" value="OS08G0328600 PROTEIN"/>
    <property type="match status" value="1"/>
</dbReference>
<gene>
    <name evidence="2" type="ORF">QYE76_058394</name>
</gene>
<reference evidence="2" key="1">
    <citation type="submission" date="2023-07" db="EMBL/GenBank/DDBJ databases">
        <title>A chromosome-level genome assembly of Lolium multiflorum.</title>
        <authorList>
            <person name="Chen Y."/>
            <person name="Copetti D."/>
            <person name="Kolliker R."/>
            <person name="Studer B."/>
        </authorList>
    </citation>
    <scope>NUCLEOTIDE SEQUENCE</scope>
    <source>
        <strain evidence="2">02402/16</strain>
        <tissue evidence="2">Leaf</tissue>
    </source>
</reference>
<dbReference type="Gene3D" id="3.80.10.10">
    <property type="entry name" value="Ribonuclease Inhibitor"/>
    <property type="match status" value="1"/>
</dbReference>
<keyword evidence="3" id="KW-1185">Reference proteome</keyword>
<dbReference type="PROSITE" id="PS50181">
    <property type="entry name" value="FBOX"/>
    <property type="match status" value="1"/>
</dbReference>
<dbReference type="InterPro" id="IPR001810">
    <property type="entry name" value="F-box_dom"/>
</dbReference>
<proteinExistence type="predicted"/>
<accession>A0AAD8T6E3</accession>
<organism evidence="2 3">
    <name type="scientific">Lolium multiflorum</name>
    <name type="common">Italian ryegrass</name>
    <name type="synonym">Lolium perenne subsp. multiflorum</name>
    <dbReference type="NCBI Taxonomy" id="4521"/>
    <lineage>
        <taxon>Eukaryota</taxon>
        <taxon>Viridiplantae</taxon>
        <taxon>Streptophyta</taxon>
        <taxon>Embryophyta</taxon>
        <taxon>Tracheophyta</taxon>
        <taxon>Spermatophyta</taxon>
        <taxon>Magnoliopsida</taxon>
        <taxon>Liliopsida</taxon>
        <taxon>Poales</taxon>
        <taxon>Poaceae</taxon>
        <taxon>BOP clade</taxon>
        <taxon>Pooideae</taxon>
        <taxon>Poodae</taxon>
        <taxon>Poeae</taxon>
        <taxon>Poeae Chloroplast Group 2 (Poeae type)</taxon>
        <taxon>Loliodinae</taxon>
        <taxon>Loliinae</taxon>
        <taxon>Lolium</taxon>
    </lineage>
</organism>
<dbReference type="Pfam" id="PF00646">
    <property type="entry name" value="F-box"/>
    <property type="match status" value="1"/>
</dbReference>
<protein>
    <recommendedName>
        <fullName evidence="1">F-box domain-containing protein</fullName>
    </recommendedName>
</protein>
<evidence type="ECO:0000313" key="3">
    <source>
        <dbReference type="Proteomes" id="UP001231189"/>
    </source>
</evidence>